<dbReference type="RefSeq" id="XP_005825985.1">
    <property type="nucleotide sequence ID" value="XM_005825928.1"/>
</dbReference>
<dbReference type="OrthoDB" id="28053at2759"/>
<evidence type="ECO:0000256" key="6">
    <source>
        <dbReference type="ARBA" id="ARBA00023136"/>
    </source>
</evidence>
<dbReference type="EMBL" id="JH993043">
    <property type="protein sequence ID" value="EKX39005.1"/>
    <property type="molecule type" value="Genomic_DNA"/>
</dbReference>
<dbReference type="HOGENOM" id="CLU_1535404_0_0_1"/>
<dbReference type="Proteomes" id="UP000011087">
    <property type="component" value="Unassembled WGS sequence"/>
</dbReference>
<dbReference type="GO" id="GO:0016192">
    <property type="term" value="P:vesicle-mediated transport"/>
    <property type="evidence" value="ECO:0007669"/>
    <property type="project" value="InterPro"/>
</dbReference>
<keyword evidence="3" id="KW-0813">Transport</keyword>
<dbReference type="PROSITE" id="PS50180">
    <property type="entry name" value="GAE"/>
    <property type="match status" value="1"/>
</dbReference>
<dbReference type="GO" id="GO:0006886">
    <property type="term" value="P:intracellular protein transport"/>
    <property type="evidence" value="ECO:0007669"/>
    <property type="project" value="InterPro"/>
</dbReference>
<dbReference type="GO" id="GO:0005794">
    <property type="term" value="C:Golgi apparatus"/>
    <property type="evidence" value="ECO:0007669"/>
    <property type="project" value="UniProtKB-SubCell"/>
</dbReference>
<dbReference type="InterPro" id="IPR008152">
    <property type="entry name" value="Clathrin_a/b/g-adaptin_app_Ig"/>
</dbReference>
<gene>
    <name evidence="8" type="primary">AP1G3</name>
    <name evidence="8" type="ORF">GUITHDRAFT_154539</name>
</gene>
<dbReference type="InterPro" id="IPR013041">
    <property type="entry name" value="Clathrin_app_Ig-like_sf"/>
</dbReference>
<dbReference type="PaxDb" id="55529-EKX39005"/>
<dbReference type="EnsemblProtists" id="EKX39005">
    <property type="protein sequence ID" value="EKX39005"/>
    <property type="gene ID" value="GUITHDRAFT_154539"/>
</dbReference>
<reference evidence="10" key="2">
    <citation type="submission" date="2012-11" db="EMBL/GenBank/DDBJ databases">
        <authorList>
            <person name="Kuo A."/>
            <person name="Curtis B.A."/>
            <person name="Tanifuji G."/>
            <person name="Burki F."/>
            <person name="Gruber A."/>
            <person name="Irimia M."/>
            <person name="Maruyama S."/>
            <person name="Arias M.C."/>
            <person name="Ball S.G."/>
            <person name="Gile G.H."/>
            <person name="Hirakawa Y."/>
            <person name="Hopkins J.F."/>
            <person name="Rensing S.A."/>
            <person name="Schmutz J."/>
            <person name="Symeonidi A."/>
            <person name="Elias M."/>
            <person name="Eveleigh R.J."/>
            <person name="Herman E.K."/>
            <person name="Klute M.J."/>
            <person name="Nakayama T."/>
            <person name="Obornik M."/>
            <person name="Reyes-Prieto A."/>
            <person name="Armbrust E.V."/>
            <person name="Aves S.J."/>
            <person name="Beiko R.G."/>
            <person name="Coutinho P."/>
            <person name="Dacks J.B."/>
            <person name="Durnford D.G."/>
            <person name="Fast N.M."/>
            <person name="Green B.R."/>
            <person name="Grisdale C."/>
            <person name="Hempe F."/>
            <person name="Henrissat B."/>
            <person name="Hoppner M.P."/>
            <person name="Ishida K.-I."/>
            <person name="Kim E."/>
            <person name="Koreny L."/>
            <person name="Kroth P.G."/>
            <person name="Liu Y."/>
            <person name="Malik S.-B."/>
            <person name="Maier U.G."/>
            <person name="McRose D."/>
            <person name="Mock T."/>
            <person name="Neilson J.A."/>
            <person name="Onodera N.T."/>
            <person name="Poole A.M."/>
            <person name="Pritham E.J."/>
            <person name="Richards T.A."/>
            <person name="Rocap G."/>
            <person name="Roy S.W."/>
            <person name="Sarai C."/>
            <person name="Schaack S."/>
            <person name="Shirato S."/>
            <person name="Slamovits C.H."/>
            <person name="Spencer D.F."/>
            <person name="Suzuki S."/>
            <person name="Worden A.Z."/>
            <person name="Zauner S."/>
            <person name="Barry K."/>
            <person name="Bell C."/>
            <person name="Bharti A.K."/>
            <person name="Crow J.A."/>
            <person name="Grimwood J."/>
            <person name="Kramer R."/>
            <person name="Lindquist E."/>
            <person name="Lucas S."/>
            <person name="Salamov A."/>
            <person name="McFadden G.I."/>
            <person name="Lane C.E."/>
            <person name="Keeling P.J."/>
            <person name="Gray M.W."/>
            <person name="Grigoriev I.V."/>
            <person name="Archibald J.M."/>
        </authorList>
    </citation>
    <scope>NUCLEOTIDE SEQUENCE</scope>
    <source>
        <strain evidence="10">CCMP2712</strain>
    </source>
</reference>
<dbReference type="SUPFAM" id="SSF49348">
    <property type="entry name" value="Clathrin adaptor appendage domain"/>
    <property type="match status" value="1"/>
</dbReference>
<dbReference type="Gene3D" id="2.60.40.1230">
    <property type="match status" value="1"/>
</dbReference>
<sequence length="175" mass="19046">MGEGDLESGQGVLNEEFKSFAKVSNSVAEVAGKQGSDGWGDEDGWDEDFDNFDSKTTYPTLTALDKNGIKVLFDFEKSDPDSFTTIIMATFRNSLPHDMTEFACKVAVPKHLQITMGPPSSTILRGNGGAITQTMNVTNGQRGSKPLKMRLVIQYVQNGEKLRESADVSNFPSGL</sequence>
<evidence type="ECO:0000256" key="1">
    <source>
        <dbReference type="ARBA" id="ARBA00004308"/>
    </source>
</evidence>
<keyword evidence="10" id="KW-1185">Reference proteome</keyword>
<dbReference type="STRING" id="905079.L1IT39"/>
<evidence type="ECO:0000259" key="7">
    <source>
        <dbReference type="PROSITE" id="PS50180"/>
    </source>
</evidence>
<keyword evidence="5" id="KW-0333">Golgi apparatus</keyword>
<dbReference type="OMA" id="MRIKIMY"/>
<protein>
    <submittedName>
        <fullName evidence="8">Adaptor protein complex 1 subunit gamma 3</fullName>
    </submittedName>
</protein>
<dbReference type="Pfam" id="PF02883">
    <property type="entry name" value="Alpha_adaptinC2"/>
    <property type="match status" value="1"/>
</dbReference>
<evidence type="ECO:0000313" key="10">
    <source>
        <dbReference type="Proteomes" id="UP000011087"/>
    </source>
</evidence>
<evidence type="ECO:0000313" key="9">
    <source>
        <dbReference type="EnsemblProtists" id="EKX39005"/>
    </source>
</evidence>
<reference evidence="8 10" key="1">
    <citation type="journal article" date="2012" name="Nature">
        <title>Algal genomes reveal evolutionary mosaicism and the fate of nucleomorphs.</title>
        <authorList>
            <consortium name="DOE Joint Genome Institute"/>
            <person name="Curtis B.A."/>
            <person name="Tanifuji G."/>
            <person name="Burki F."/>
            <person name="Gruber A."/>
            <person name="Irimia M."/>
            <person name="Maruyama S."/>
            <person name="Arias M.C."/>
            <person name="Ball S.G."/>
            <person name="Gile G.H."/>
            <person name="Hirakawa Y."/>
            <person name="Hopkins J.F."/>
            <person name="Kuo A."/>
            <person name="Rensing S.A."/>
            <person name="Schmutz J."/>
            <person name="Symeonidi A."/>
            <person name="Elias M."/>
            <person name="Eveleigh R.J."/>
            <person name="Herman E.K."/>
            <person name="Klute M.J."/>
            <person name="Nakayama T."/>
            <person name="Obornik M."/>
            <person name="Reyes-Prieto A."/>
            <person name="Armbrust E.V."/>
            <person name="Aves S.J."/>
            <person name="Beiko R.G."/>
            <person name="Coutinho P."/>
            <person name="Dacks J.B."/>
            <person name="Durnford D.G."/>
            <person name="Fast N.M."/>
            <person name="Green B.R."/>
            <person name="Grisdale C.J."/>
            <person name="Hempel F."/>
            <person name="Henrissat B."/>
            <person name="Hoppner M.P."/>
            <person name="Ishida K."/>
            <person name="Kim E."/>
            <person name="Koreny L."/>
            <person name="Kroth P.G."/>
            <person name="Liu Y."/>
            <person name="Malik S.B."/>
            <person name="Maier U.G."/>
            <person name="McRose D."/>
            <person name="Mock T."/>
            <person name="Neilson J.A."/>
            <person name="Onodera N.T."/>
            <person name="Poole A.M."/>
            <person name="Pritham E.J."/>
            <person name="Richards T.A."/>
            <person name="Rocap G."/>
            <person name="Roy S.W."/>
            <person name="Sarai C."/>
            <person name="Schaack S."/>
            <person name="Shirato S."/>
            <person name="Slamovits C.H."/>
            <person name="Spencer D.F."/>
            <person name="Suzuki S."/>
            <person name="Worden A.Z."/>
            <person name="Zauner S."/>
            <person name="Barry K."/>
            <person name="Bell C."/>
            <person name="Bharti A.K."/>
            <person name="Crow J.A."/>
            <person name="Grimwood J."/>
            <person name="Kramer R."/>
            <person name="Lindquist E."/>
            <person name="Lucas S."/>
            <person name="Salamov A."/>
            <person name="McFadden G.I."/>
            <person name="Lane C.E."/>
            <person name="Keeling P.J."/>
            <person name="Gray M.W."/>
            <person name="Grigoriev I.V."/>
            <person name="Archibald J.M."/>
        </authorList>
    </citation>
    <scope>NUCLEOTIDE SEQUENCE</scope>
    <source>
        <strain evidence="8 10">CCMP2712</strain>
    </source>
</reference>
<accession>L1IT39</accession>
<dbReference type="GeneID" id="17295809"/>
<proteinExistence type="predicted"/>
<evidence type="ECO:0000256" key="4">
    <source>
        <dbReference type="ARBA" id="ARBA00022927"/>
    </source>
</evidence>
<reference evidence="9" key="3">
    <citation type="submission" date="2015-06" db="UniProtKB">
        <authorList>
            <consortium name="EnsemblProtists"/>
        </authorList>
    </citation>
    <scope>IDENTIFICATION</scope>
</reference>
<name>L1IT39_GUITC</name>
<dbReference type="InterPro" id="IPR008153">
    <property type="entry name" value="GAE_dom"/>
</dbReference>
<evidence type="ECO:0000256" key="3">
    <source>
        <dbReference type="ARBA" id="ARBA00022448"/>
    </source>
</evidence>
<evidence type="ECO:0000256" key="5">
    <source>
        <dbReference type="ARBA" id="ARBA00023034"/>
    </source>
</evidence>
<comment type="subcellular location">
    <subcellularLocation>
        <location evidence="1">Endomembrane system</location>
    </subcellularLocation>
    <subcellularLocation>
        <location evidence="2">Golgi apparatus</location>
    </subcellularLocation>
</comment>
<keyword evidence="6" id="KW-0472">Membrane</keyword>
<dbReference type="InterPro" id="IPR050840">
    <property type="entry name" value="Adaptor_Complx_Large_Subunit"/>
</dbReference>
<dbReference type="PANTHER" id="PTHR22780">
    <property type="entry name" value="ADAPTIN, ALPHA/GAMMA/EPSILON"/>
    <property type="match status" value="1"/>
</dbReference>
<dbReference type="eggNOG" id="KOG1062">
    <property type="taxonomic scope" value="Eukaryota"/>
</dbReference>
<dbReference type="AlphaFoldDB" id="L1IT39"/>
<evidence type="ECO:0000256" key="2">
    <source>
        <dbReference type="ARBA" id="ARBA00004555"/>
    </source>
</evidence>
<feature type="domain" description="GAE" evidence="7">
    <location>
        <begin position="56"/>
        <end position="172"/>
    </location>
</feature>
<organism evidence="8">
    <name type="scientific">Guillardia theta (strain CCMP2712)</name>
    <name type="common">Cryptophyte</name>
    <dbReference type="NCBI Taxonomy" id="905079"/>
    <lineage>
        <taxon>Eukaryota</taxon>
        <taxon>Cryptophyceae</taxon>
        <taxon>Pyrenomonadales</taxon>
        <taxon>Geminigeraceae</taxon>
        <taxon>Guillardia</taxon>
    </lineage>
</organism>
<dbReference type="SMART" id="SM00809">
    <property type="entry name" value="Alpha_adaptinC2"/>
    <property type="match status" value="1"/>
</dbReference>
<dbReference type="KEGG" id="gtt:GUITHDRAFT_154539"/>
<keyword evidence="4" id="KW-0653">Protein transport</keyword>
<evidence type="ECO:0000313" key="8">
    <source>
        <dbReference type="EMBL" id="EKX39005.1"/>
    </source>
</evidence>